<evidence type="ECO:0000313" key="1">
    <source>
        <dbReference type="EMBL" id="KAK1764790.1"/>
    </source>
</evidence>
<sequence>MHTSLFSLSHARITLCIFFCFCIFTLACTSLAHLRGPSCKQVAAQRASLRADRAGNQSTNSNLLGHLISKLGGQHPSPRISNARYLSPQRHTCLACNAHE</sequence>
<comment type="caution">
    <text evidence="1">The sequence shown here is derived from an EMBL/GenBank/DDBJ whole genome shotgun (WGS) entry which is preliminary data.</text>
</comment>
<dbReference type="EMBL" id="MU839018">
    <property type="protein sequence ID" value="KAK1764790.1"/>
    <property type="molecule type" value="Genomic_DNA"/>
</dbReference>
<proteinExistence type="predicted"/>
<reference evidence="1" key="1">
    <citation type="submission" date="2023-06" db="EMBL/GenBank/DDBJ databases">
        <title>Genome-scale phylogeny and comparative genomics of the fungal order Sordariales.</title>
        <authorList>
            <consortium name="Lawrence Berkeley National Laboratory"/>
            <person name="Hensen N."/>
            <person name="Bonometti L."/>
            <person name="Westerberg I."/>
            <person name="Brannstrom I.O."/>
            <person name="Guillou S."/>
            <person name="Cros-Aarteil S."/>
            <person name="Calhoun S."/>
            <person name="Haridas S."/>
            <person name="Kuo A."/>
            <person name="Mondo S."/>
            <person name="Pangilinan J."/>
            <person name="Riley R."/>
            <person name="Labutti K."/>
            <person name="Andreopoulos B."/>
            <person name="Lipzen A."/>
            <person name="Chen C."/>
            <person name="Yanf M."/>
            <person name="Daum C."/>
            <person name="Ng V."/>
            <person name="Clum A."/>
            <person name="Steindorff A."/>
            <person name="Ohm R."/>
            <person name="Martin F."/>
            <person name="Silar P."/>
            <person name="Natvig D."/>
            <person name="Lalanne C."/>
            <person name="Gautier V."/>
            <person name="Ament-Velasquez S.L."/>
            <person name="Kruys A."/>
            <person name="Hutchinson M.I."/>
            <person name="Powell A.J."/>
            <person name="Barry K."/>
            <person name="Miller A.N."/>
            <person name="Grigoriev I.V."/>
            <person name="Debuchy R."/>
            <person name="Gladieux P."/>
            <person name="Thoren M.H."/>
            <person name="Johannesson H."/>
        </authorList>
    </citation>
    <scope>NUCLEOTIDE SEQUENCE</scope>
    <source>
        <strain evidence="1">8032-3</strain>
    </source>
</reference>
<protein>
    <submittedName>
        <fullName evidence="1">Uncharacterized protein</fullName>
    </submittedName>
</protein>
<accession>A0AAJ0FL64</accession>
<gene>
    <name evidence="1" type="ORF">QBC33DRAFT_546017</name>
</gene>
<organism evidence="1 2">
    <name type="scientific">Phialemonium atrogriseum</name>
    <dbReference type="NCBI Taxonomy" id="1093897"/>
    <lineage>
        <taxon>Eukaryota</taxon>
        <taxon>Fungi</taxon>
        <taxon>Dikarya</taxon>
        <taxon>Ascomycota</taxon>
        <taxon>Pezizomycotina</taxon>
        <taxon>Sordariomycetes</taxon>
        <taxon>Sordariomycetidae</taxon>
        <taxon>Cephalothecales</taxon>
        <taxon>Cephalothecaceae</taxon>
        <taxon>Phialemonium</taxon>
    </lineage>
</organism>
<dbReference type="AlphaFoldDB" id="A0AAJ0FL64"/>
<dbReference type="GeneID" id="85311804"/>
<dbReference type="RefSeq" id="XP_060281003.1">
    <property type="nucleotide sequence ID" value="XM_060428617.1"/>
</dbReference>
<keyword evidence="2" id="KW-1185">Reference proteome</keyword>
<dbReference type="Proteomes" id="UP001244011">
    <property type="component" value="Unassembled WGS sequence"/>
</dbReference>
<name>A0AAJ0FL64_9PEZI</name>
<evidence type="ECO:0000313" key="2">
    <source>
        <dbReference type="Proteomes" id="UP001244011"/>
    </source>
</evidence>